<name>T0Z025_9ZZZZ</name>
<accession>T0Z025</accession>
<gene>
    <name evidence="1" type="ORF">B1A_17520</name>
</gene>
<dbReference type="AlphaFoldDB" id="T0Z025"/>
<comment type="caution">
    <text evidence="1">The sequence shown here is derived from an EMBL/GenBank/DDBJ whole genome shotgun (WGS) entry which is preliminary data.</text>
</comment>
<reference evidence="1" key="2">
    <citation type="journal article" date="2014" name="ISME J.">
        <title>Microbial stratification in low pH oxic and suboxic macroscopic growths along an acid mine drainage.</title>
        <authorList>
            <person name="Mendez-Garcia C."/>
            <person name="Mesa V."/>
            <person name="Sprenger R.R."/>
            <person name="Richter M."/>
            <person name="Diez M.S."/>
            <person name="Solano J."/>
            <person name="Bargiela R."/>
            <person name="Golyshina O.V."/>
            <person name="Manteca A."/>
            <person name="Ramos J.L."/>
            <person name="Gallego J.R."/>
            <person name="Llorente I."/>
            <person name="Martins Dos Santos V.A."/>
            <person name="Jensen O.N."/>
            <person name="Pelaez A.I."/>
            <person name="Sanchez J."/>
            <person name="Ferrer M."/>
        </authorList>
    </citation>
    <scope>NUCLEOTIDE SEQUENCE</scope>
</reference>
<organism evidence="1">
    <name type="scientific">mine drainage metagenome</name>
    <dbReference type="NCBI Taxonomy" id="410659"/>
    <lineage>
        <taxon>unclassified sequences</taxon>
        <taxon>metagenomes</taxon>
        <taxon>ecological metagenomes</taxon>
    </lineage>
</organism>
<proteinExistence type="predicted"/>
<sequence length="145" mass="14961">MTLNGVAMSSATSTIAFTEPNGTYAYAITDVPGWHQTTLPYAGMVTVDGAPVNEPTLDFSQVSYSVAFTETGLRSGTSWSATVNGAAKGSTTSTIIFTEPNGTYAYTLGGVPGWTTSGFSGSVMVSGAAIAVTVRWAQVTYAVTF</sequence>
<evidence type="ECO:0000313" key="1">
    <source>
        <dbReference type="EMBL" id="EQD37532.1"/>
    </source>
</evidence>
<protein>
    <submittedName>
        <fullName evidence="1">Thermopsin</fullName>
    </submittedName>
</protein>
<reference evidence="1" key="1">
    <citation type="submission" date="2013-08" db="EMBL/GenBank/DDBJ databases">
        <authorList>
            <person name="Mendez C."/>
            <person name="Richter M."/>
            <person name="Ferrer M."/>
            <person name="Sanchez J."/>
        </authorList>
    </citation>
    <scope>NUCLEOTIDE SEQUENCE</scope>
</reference>
<dbReference type="EMBL" id="AUZX01012888">
    <property type="protein sequence ID" value="EQD37532.1"/>
    <property type="molecule type" value="Genomic_DNA"/>
</dbReference>
<feature type="non-terminal residue" evidence="1">
    <location>
        <position position="145"/>
    </location>
</feature>